<proteinExistence type="predicted"/>
<evidence type="ECO:0008006" key="3">
    <source>
        <dbReference type="Google" id="ProtNLM"/>
    </source>
</evidence>
<dbReference type="AlphaFoldDB" id="A0A2R6Y505"/>
<dbReference type="InterPro" id="IPR037208">
    <property type="entry name" value="Spo0E-like_sf"/>
</dbReference>
<gene>
    <name evidence="1" type="ORF">BSOLF_0939</name>
</gene>
<dbReference type="GO" id="GO:0046983">
    <property type="term" value="F:protein dimerization activity"/>
    <property type="evidence" value="ECO:0007669"/>
    <property type="project" value="InterPro"/>
</dbReference>
<organism evidence="1 2">
    <name type="scientific">Candidatus Carbonibacillus altaicus</name>
    <dbReference type="NCBI Taxonomy" id="2163959"/>
    <lineage>
        <taxon>Bacteria</taxon>
        <taxon>Bacillati</taxon>
        <taxon>Bacillota</taxon>
        <taxon>Bacilli</taxon>
        <taxon>Bacillales</taxon>
        <taxon>Candidatus Carbonibacillus</taxon>
    </lineage>
</organism>
<name>A0A2R6Y505_9BACL</name>
<dbReference type="Gene3D" id="4.10.280.10">
    <property type="entry name" value="Helix-loop-helix DNA-binding domain"/>
    <property type="match status" value="1"/>
</dbReference>
<accession>A0A2R6Y505</accession>
<sequence length="54" mass="6489">MKTLEQDIQALRQKMVTVFRQSGSYTDPELLHISRKLDEKLNDWQAMYAYKKQI</sequence>
<dbReference type="InterPro" id="IPR018540">
    <property type="entry name" value="Spo0E-like"/>
</dbReference>
<evidence type="ECO:0000313" key="2">
    <source>
        <dbReference type="Proteomes" id="UP000244338"/>
    </source>
</evidence>
<dbReference type="SUPFAM" id="SSF140500">
    <property type="entry name" value="BAS1536-like"/>
    <property type="match status" value="1"/>
</dbReference>
<dbReference type="Proteomes" id="UP000244338">
    <property type="component" value="Unassembled WGS sequence"/>
</dbReference>
<dbReference type="EMBL" id="PEBX01000003">
    <property type="protein sequence ID" value="PTQ57744.1"/>
    <property type="molecule type" value="Genomic_DNA"/>
</dbReference>
<protein>
    <recommendedName>
        <fullName evidence="3">Spo0E like sporulation regulatory protein</fullName>
    </recommendedName>
</protein>
<dbReference type="GO" id="GO:0043937">
    <property type="term" value="P:regulation of sporulation"/>
    <property type="evidence" value="ECO:0007669"/>
    <property type="project" value="InterPro"/>
</dbReference>
<dbReference type="Pfam" id="PF09388">
    <property type="entry name" value="SpoOE-like"/>
    <property type="match status" value="1"/>
</dbReference>
<evidence type="ECO:0000313" key="1">
    <source>
        <dbReference type="EMBL" id="PTQ57744.1"/>
    </source>
</evidence>
<comment type="caution">
    <text evidence="1">The sequence shown here is derived from an EMBL/GenBank/DDBJ whole genome shotgun (WGS) entry which is preliminary data.</text>
</comment>
<reference evidence="2" key="1">
    <citation type="journal article" date="2018" name="Sci. Rep.">
        <title>Lignite coal burning seam in the remote Altai Mountains harbors a hydrogen-driven thermophilic microbial community.</title>
        <authorList>
            <person name="Kadnikov V.V."/>
            <person name="Mardanov A.V."/>
            <person name="Ivasenko D.A."/>
            <person name="Antsiferov D.V."/>
            <person name="Beletsky A.V."/>
            <person name="Karnachuk O.V."/>
            <person name="Ravin N.V."/>
        </authorList>
    </citation>
    <scope>NUCLEOTIDE SEQUENCE [LARGE SCALE GENOMIC DNA]</scope>
</reference>
<dbReference type="InterPro" id="IPR036638">
    <property type="entry name" value="HLH_DNA-bd_sf"/>
</dbReference>